<organism evidence="1 2">
    <name type="scientific">Morganella morganii</name>
    <name type="common">Proteus morganii</name>
    <dbReference type="NCBI Taxonomy" id="582"/>
    <lineage>
        <taxon>Bacteria</taxon>
        <taxon>Pseudomonadati</taxon>
        <taxon>Pseudomonadota</taxon>
        <taxon>Gammaproteobacteria</taxon>
        <taxon>Enterobacterales</taxon>
        <taxon>Morganellaceae</taxon>
        <taxon>Morganella</taxon>
    </lineage>
</organism>
<gene>
    <name evidence="1" type="ORF">CKG00_09190</name>
</gene>
<protein>
    <recommendedName>
        <fullName evidence="3">Iron-containing redox enzyme family protein</fullName>
    </recommendedName>
</protein>
<dbReference type="InterPro" id="IPR016084">
    <property type="entry name" value="Haem_Oase-like_multi-hlx"/>
</dbReference>
<evidence type="ECO:0008006" key="3">
    <source>
        <dbReference type="Google" id="ProtNLM"/>
    </source>
</evidence>
<reference evidence="1 2" key="1">
    <citation type="submission" date="2017-08" db="EMBL/GenBank/DDBJ databases">
        <title>Draft genome sequence of pheromone producing symbiont Morganella morganii, of the female New Zealand grass grub Costelytra giveni.</title>
        <authorList>
            <person name="Laugraud A."/>
            <person name="Young S.D."/>
            <person name="Hurst M.H."/>
        </authorList>
    </citation>
    <scope>NUCLEOTIDE SEQUENCE [LARGE SCALE GENOMIC DNA]</scope>
    <source>
        <strain evidence="1 2">MMsCG</strain>
    </source>
</reference>
<proteinExistence type="predicted"/>
<dbReference type="OrthoDB" id="6635957at2"/>
<dbReference type="AlphaFoldDB" id="A0A433ZWN4"/>
<dbReference type="Pfam" id="PF14518">
    <property type="entry name" value="Haem_oxygenas_2"/>
    <property type="match status" value="1"/>
</dbReference>
<evidence type="ECO:0000313" key="2">
    <source>
        <dbReference type="Proteomes" id="UP000286908"/>
    </source>
</evidence>
<dbReference type="EMBL" id="NRQY01000001">
    <property type="protein sequence ID" value="RUT66541.1"/>
    <property type="molecule type" value="Genomic_DNA"/>
</dbReference>
<dbReference type="SMART" id="SM01236">
    <property type="entry name" value="Haem_oxygenase_2"/>
    <property type="match status" value="1"/>
</dbReference>
<dbReference type="Gene3D" id="1.20.910.10">
    <property type="entry name" value="Heme oxygenase-like"/>
    <property type="match status" value="1"/>
</dbReference>
<accession>A0A433ZWN4</accession>
<dbReference type="Proteomes" id="UP000286908">
    <property type="component" value="Unassembled WGS sequence"/>
</dbReference>
<sequence length="751" mass="85049">MPVGGKHPRSQSLIVTAKRKRLMSFSFTDYTTSLPDEKFHFSPAAHAALIALRNSTDVNELYNNLVGDLESETQQLLALQLIQTFLAAQPLSSHWERAAFESYINGAKATLAQSAATLLRSDEQDRSILLKQRALLSMLAGCWLDRVSQPATEPAAVVNLLNAHNFMVKGFGELDHGQQQQRQRRFAALGITIPFCGVPGAPVQLQSTELTLWQALFWLAFSRLPASYLPEIAGIHFAYYALGFDDTLLEMPPSLASAQCVTLLEGWISACHRSVNGQEDLQRFYRAASLATELELGHTSMLLTQQEQLAARTLDDRMAEIMARHFPFAGKQHQLIMLEKKALSQWSVDDVAEMTAFLTAFKHSPYLRQTNEKSKGCRFMQAIRFGGAMFGIFNQREAEIMAGWIADTQQHEHEITLSQFQEPGDAQAAVWREHFRCASIDSLLILETVPSLPEARTLFYRLVNIEHYANHLNAIKQRTTDTLQQAQALFACGQQGRYTDASEFDYSPEALRARMDAIYWQKLVNPLERLATIPDRESVIFNQKLMALGSMIDGAWAHRFGSVLRSQRRSDGMMLAIYADEMGRGDVEKNHTTLILRVLHSMGITLPHIRAPEFCHQQELPDIYDFSLHQLGMSLFPDSFCEELLGYNLGIEMLGLGEMRMHEIQKLRRYGFDTVYEEAHLTIDNFSAGHARQSVDLIIAYMEDLPPTMTPDEHQQRWRRIWRGYAAFAWFLETDLKNGASATETYSEVLI</sequence>
<comment type="caution">
    <text evidence="1">The sequence shown here is derived from an EMBL/GenBank/DDBJ whole genome shotgun (WGS) entry which is preliminary data.</text>
</comment>
<name>A0A433ZWN4_MORMO</name>
<evidence type="ECO:0000313" key="1">
    <source>
        <dbReference type="EMBL" id="RUT66541.1"/>
    </source>
</evidence>